<evidence type="ECO:0000313" key="2">
    <source>
        <dbReference type="Proteomes" id="UP000078542"/>
    </source>
</evidence>
<proteinExistence type="predicted"/>
<gene>
    <name evidence="1" type="ORF">ALC62_07733</name>
</gene>
<reference evidence="1 2" key="1">
    <citation type="submission" date="2016-03" db="EMBL/GenBank/DDBJ databases">
        <title>Cyphomyrmex costatus WGS genome.</title>
        <authorList>
            <person name="Nygaard S."/>
            <person name="Hu H."/>
            <person name="Boomsma J."/>
            <person name="Zhang G."/>
        </authorList>
    </citation>
    <scope>NUCLEOTIDE SEQUENCE [LARGE SCALE GENOMIC DNA]</scope>
    <source>
        <strain evidence="1">MS0001</strain>
        <tissue evidence="1">Whole body</tissue>
    </source>
</reference>
<dbReference type="AlphaFoldDB" id="A0A195CLF5"/>
<dbReference type="EMBL" id="KQ977600">
    <property type="protein sequence ID" value="KYN01551.1"/>
    <property type="molecule type" value="Genomic_DNA"/>
</dbReference>
<name>A0A195CLF5_9HYME</name>
<evidence type="ECO:0000313" key="1">
    <source>
        <dbReference type="EMBL" id="KYN01551.1"/>
    </source>
</evidence>
<organism evidence="1 2">
    <name type="scientific">Cyphomyrmex costatus</name>
    <dbReference type="NCBI Taxonomy" id="456900"/>
    <lineage>
        <taxon>Eukaryota</taxon>
        <taxon>Metazoa</taxon>
        <taxon>Ecdysozoa</taxon>
        <taxon>Arthropoda</taxon>
        <taxon>Hexapoda</taxon>
        <taxon>Insecta</taxon>
        <taxon>Pterygota</taxon>
        <taxon>Neoptera</taxon>
        <taxon>Endopterygota</taxon>
        <taxon>Hymenoptera</taxon>
        <taxon>Apocrita</taxon>
        <taxon>Aculeata</taxon>
        <taxon>Formicoidea</taxon>
        <taxon>Formicidae</taxon>
        <taxon>Myrmicinae</taxon>
        <taxon>Cyphomyrmex</taxon>
    </lineage>
</organism>
<protein>
    <submittedName>
        <fullName evidence="1">Uncharacterized protein</fullName>
    </submittedName>
</protein>
<sequence length="58" mass="6602">MFHNRVLILGDNFRMSSSGSAHAIPVANKHPNETHSLLRTHECYCIKNVQMLPNKTIK</sequence>
<dbReference type="Proteomes" id="UP000078542">
    <property type="component" value="Unassembled WGS sequence"/>
</dbReference>
<keyword evidence="2" id="KW-1185">Reference proteome</keyword>
<accession>A0A195CLF5</accession>